<evidence type="ECO:0000313" key="3">
    <source>
        <dbReference type="Proteomes" id="UP000681967"/>
    </source>
</evidence>
<feature type="non-terminal residue" evidence="1">
    <location>
        <position position="13"/>
    </location>
</feature>
<gene>
    <name evidence="1" type="ORF">BYL167_LOCUS53051</name>
    <name evidence="2" type="ORF">GIL414_LOCUS62413</name>
</gene>
<evidence type="ECO:0000313" key="1">
    <source>
        <dbReference type="EMBL" id="CAF4923674.1"/>
    </source>
</evidence>
<name>A0A8S3CJT5_9BILA</name>
<accession>A0A8S3CJT5</accession>
<dbReference type="Proteomes" id="UP000681967">
    <property type="component" value="Unassembled WGS sequence"/>
</dbReference>
<sequence length="13" mass="1601">MELTLLFTMKNFI</sequence>
<reference evidence="1" key="1">
    <citation type="submission" date="2021-02" db="EMBL/GenBank/DDBJ databases">
        <authorList>
            <person name="Nowell W R."/>
        </authorList>
    </citation>
    <scope>NUCLEOTIDE SEQUENCE</scope>
</reference>
<dbReference type="Proteomes" id="UP000681720">
    <property type="component" value="Unassembled WGS sequence"/>
</dbReference>
<protein>
    <submittedName>
        <fullName evidence="1">Uncharacterized protein</fullName>
    </submittedName>
</protein>
<comment type="caution">
    <text evidence="1">The sequence shown here is derived from an EMBL/GenBank/DDBJ whole genome shotgun (WGS) entry which is preliminary data.</text>
</comment>
<proteinExistence type="predicted"/>
<evidence type="ECO:0000313" key="2">
    <source>
        <dbReference type="EMBL" id="CAF5094866.1"/>
    </source>
</evidence>
<organism evidence="1 3">
    <name type="scientific">Rotaria magnacalcarata</name>
    <dbReference type="NCBI Taxonomy" id="392030"/>
    <lineage>
        <taxon>Eukaryota</taxon>
        <taxon>Metazoa</taxon>
        <taxon>Spiralia</taxon>
        <taxon>Gnathifera</taxon>
        <taxon>Rotifera</taxon>
        <taxon>Eurotatoria</taxon>
        <taxon>Bdelloidea</taxon>
        <taxon>Philodinida</taxon>
        <taxon>Philodinidae</taxon>
        <taxon>Rotaria</taxon>
    </lineage>
</organism>
<dbReference type="EMBL" id="CAJOBJ010251376">
    <property type="protein sequence ID" value="CAF5094866.1"/>
    <property type="molecule type" value="Genomic_DNA"/>
</dbReference>
<dbReference type="EMBL" id="CAJOBH010175455">
    <property type="protein sequence ID" value="CAF4923674.1"/>
    <property type="molecule type" value="Genomic_DNA"/>
</dbReference>